<sequence>MALAREIMGSSLTQKSAFLGSSNFLVNRKHDHCFNLVPAQRKRFQVKRASKVPILVAAINEDFDFASTLSANSSASCSEPISRESRRQPGENFPMVSRRNTMNRQPPFLIYSLRLKYPPE</sequence>
<accession>A0AAD2DU60</accession>
<proteinExistence type="predicted"/>
<dbReference type="EMBL" id="OU503042">
    <property type="protein sequence ID" value="CAI9764788.1"/>
    <property type="molecule type" value="Genomic_DNA"/>
</dbReference>
<evidence type="ECO:0000256" key="1">
    <source>
        <dbReference type="SAM" id="MobiDB-lite"/>
    </source>
</evidence>
<evidence type="ECO:0000313" key="2">
    <source>
        <dbReference type="EMBL" id="CAI9764788.1"/>
    </source>
</evidence>
<organism evidence="2 3">
    <name type="scientific">Fraxinus pennsylvanica</name>
    <dbReference type="NCBI Taxonomy" id="56036"/>
    <lineage>
        <taxon>Eukaryota</taxon>
        <taxon>Viridiplantae</taxon>
        <taxon>Streptophyta</taxon>
        <taxon>Embryophyta</taxon>
        <taxon>Tracheophyta</taxon>
        <taxon>Spermatophyta</taxon>
        <taxon>Magnoliopsida</taxon>
        <taxon>eudicotyledons</taxon>
        <taxon>Gunneridae</taxon>
        <taxon>Pentapetalae</taxon>
        <taxon>asterids</taxon>
        <taxon>lamiids</taxon>
        <taxon>Lamiales</taxon>
        <taxon>Oleaceae</taxon>
        <taxon>Oleeae</taxon>
        <taxon>Fraxinus</taxon>
    </lineage>
</organism>
<reference evidence="2" key="1">
    <citation type="submission" date="2023-05" db="EMBL/GenBank/DDBJ databases">
        <authorList>
            <person name="Huff M."/>
        </authorList>
    </citation>
    <scope>NUCLEOTIDE SEQUENCE</scope>
</reference>
<name>A0AAD2DU60_9LAMI</name>
<protein>
    <submittedName>
        <fullName evidence="2">Uncharacterized protein</fullName>
    </submittedName>
</protein>
<feature type="region of interest" description="Disordered" evidence="1">
    <location>
        <begin position="73"/>
        <end position="99"/>
    </location>
</feature>
<evidence type="ECO:0000313" key="3">
    <source>
        <dbReference type="Proteomes" id="UP000834106"/>
    </source>
</evidence>
<gene>
    <name evidence="2" type="ORF">FPE_LOCUS12218</name>
</gene>
<dbReference type="Proteomes" id="UP000834106">
    <property type="component" value="Chromosome 7"/>
</dbReference>
<dbReference type="AlphaFoldDB" id="A0AAD2DU60"/>
<keyword evidence="3" id="KW-1185">Reference proteome</keyword>